<feature type="signal peptide" evidence="1">
    <location>
        <begin position="1"/>
        <end position="24"/>
    </location>
</feature>
<name>A0A5B8UH29_9BACT</name>
<sequence>MKKYSTKILLLFFVTGLASVSVFAQADAKPTQVKQTTEDAKAKSDIEIDKKADEWTAALSLNDAAKAAKVRTAIATHLKLVRDWHNDHPATLVPAGINPATGNKLSEMDRQIIVSSTIPKPVHDDLMNVLKAELTPEQVEAVLDKYTIGKVDFTLKGYHAIVPDLKPEEEAKILGFLKQAREQAIDYKNMKEISAIFEIYKTKCEQYLNSNGRDWHALFKAYVDKVKKEKEAAKKN</sequence>
<organism evidence="2 3">
    <name type="scientific">Flavisolibacter ginsenosidimutans</name>
    <dbReference type="NCBI Taxonomy" id="661481"/>
    <lineage>
        <taxon>Bacteria</taxon>
        <taxon>Pseudomonadati</taxon>
        <taxon>Bacteroidota</taxon>
        <taxon>Chitinophagia</taxon>
        <taxon>Chitinophagales</taxon>
        <taxon>Chitinophagaceae</taxon>
        <taxon>Flavisolibacter</taxon>
    </lineage>
</organism>
<dbReference type="Proteomes" id="UP000321204">
    <property type="component" value="Chromosome"/>
</dbReference>
<evidence type="ECO:0000256" key="1">
    <source>
        <dbReference type="SAM" id="SignalP"/>
    </source>
</evidence>
<dbReference type="RefSeq" id="WP_146784829.1">
    <property type="nucleotide sequence ID" value="NZ_CP042433.1"/>
</dbReference>
<feature type="chain" id="PRO_5022701195" evidence="1">
    <location>
        <begin position="25"/>
        <end position="236"/>
    </location>
</feature>
<proteinExistence type="predicted"/>
<keyword evidence="3" id="KW-1185">Reference proteome</keyword>
<evidence type="ECO:0000313" key="3">
    <source>
        <dbReference type="Proteomes" id="UP000321204"/>
    </source>
</evidence>
<dbReference type="AlphaFoldDB" id="A0A5B8UH29"/>
<dbReference type="KEGG" id="fgg:FSB75_07130"/>
<protein>
    <submittedName>
        <fullName evidence="2">DUF3826 domain-containing protein</fullName>
    </submittedName>
</protein>
<dbReference type="Pfam" id="PF12875">
    <property type="entry name" value="DUF3826"/>
    <property type="match status" value="1"/>
</dbReference>
<dbReference type="EMBL" id="CP042433">
    <property type="protein sequence ID" value="QEC55675.1"/>
    <property type="molecule type" value="Genomic_DNA"/>
</dbReference>
<dbReference type="InterPro" id="IPR024284">
    <property type="entry name" value="DUF3826"/>
</dbReference>
<evidence type="ECO:0000313" key="2">
    <source>
        <dbReference type="EMBL" id="QEC55675.1"/>
    </source>
</evidence>
<accession>A0A5B8UH29</accession>
<gene>
    <name evidence="2" type="ORF">FSB75_07130</name>
</gene>
<dbReference type="OrthoDB" id="1345252at2"/>
<keyword evidence="1" id="KW-0732">Signal</keyword>
<reference evidence="2 3" key="1">
    <citation type="journal article" date="2015" name="Int. J. Syst. Evol. Microbiol.">
        <title>Flavisolibacter ginsenosidimutans sp. nov., with ginsenoside-converting activity isolated from soil used for cultivating ginseng.</title>
        <authorList>
            <person name="Zhao Y."/>
            <person name="Liu Q."/>
            <person name="Kang M.S."/>
            <person name="Jin F."/>
            <person name="Yu H."/>
            <person name="Im W.T."/>
        </authorList>
    </citation>
    <scope>NUCLEOTIDE SEQUENCE [LARGE SCALE GENOMIC DNA]</scope>
    <source>
        <strain evidence="2 3">Gsoil 636</strain>
    </source>
</reference>